<feature type="domain" description="Prion-inhibition and propagation HeLo" evidence="2">
    <location>
        <begin position="6"/>
        <end position="192"/>
    </location>
</feature>
<name>A0AAD9Y683_COLKA</name>
<dbReference type="Proteomes" id="UP001281614">
    <property type="component" value="Unassembled WGS sequence"/>
</dbReference>
<feature type="domain" description="Het-s prion-forming" evidence="1">
    <location>
        <begin position="226"/>
        <end position="289"/>
    </location>
</feature>
<evidence type="ECO:0000259" key="2">
    <source>
        <dbReference type="Pfam" id="PF14479"/>
    </source>
</evidence>
<sequence>MAEVFGIVTGALSIAALFNNCVDCFTYIQLGCHIERDYQTCQLKLDVAQVRLSRWGEAVGINRHSAFGMASPQEQPIQLARSILEQILCFFHAAQRMSLRYKMTAEPQKLIVYEEKDFTSFFGSLHSRLKGFAQRRQQGASLLKKTTWALYDGKEFEEIISKISAFIEELERLFPVEAACSHLATIEVAELDNHEIAGLDNSTSLTALRDTAQDLDPALFAATAQKMQIIASRNLAVDVRASSDSDIQVGNQYGEGFLRDATIMEKTSNSGERVSATDRARVQIGGRFGV</sequence>
<evidence type="ECO:0000313" key="3">
    <source>
        <dbReference type="EMBL" id="KAK2742672.1"/>
    </source>
</evidence>
<dbReference type="PANTHER" id="PTHR37542:SF3">
    <property type="entry name" value="PRION-INHIBITION AND PROPAGATION HELO DOMAIN-CONTAINING PROTEIN"/>
    <property type="match status" value="1"/>
</dbReference>
<protein>
    <submittedName>
        <fullName evidence="3">Small s protein</fullName>
    </submittedName>
</protein>
<comment type="caution">
    <text evidence="3">The sequence shown here is derived from an EMBL/GenBank/DDBJ whole genome shotgun (WGS) entry which is preliminary data.</text>
</comment>
<evidence type="ECO:0000313" key="4">
    <source>
        <dbReference type="Proteomes" id="UP001281614"/>
    </source>
</evidence>
<dbReference type="InterPro" id="IPR038305">
    <property type="entry name" value="HeLo_sf"/>
</dbReference>
<proteinExistence type="predicted"/>
<dbReference type="Pfam" id="PF14479">
    <property type="entry name" value="HeLo"/>
    <property type="match status" value="1"/>
</dbReference>
<accession>A0AAD9Y683</accession>
<dbReference type="InterPro" id="IPR021084">
    <property type="entry name" value="Het-s_prion_dom"/>
</dbReference>
<organism evidence="3 4">
    <name type="scientific">Colletotrichum kahawae</name>
    <name type="common">Coffee berry disease fungus</name>
    <dbReference type="NCBI Taxonomy" id="34407"/>
    <lineage>
        <taxon>Eukaryota</taxon>
        <taxon>Fungi</taxon>
        <taxon>Dikarya</taxon>
        <taxon>Ascomycota</taxon>
        <taxon>Pezizomycotina</taxon>
        <taxon>Sordariomycetes</taxon>
        <taxon>Hypocreomycetidae</taxon>
        <taxon>Glomerellales</taxon>
        <taxon>Glomerellaceae</taxon>
        <taxon>Colletotrichum</taxon>
        <taxon>Colletotrichum gloeosporioides species complex</taxon>
    </lineage>
</organism>
<evidence type="ECO:0000259" key="1">
    <source>
        <dbReference type="Pfam" id="PF11558"/>
    </source>
</evidence>
<keyword evidence="4" id="KW-1185">Reference proteome</keyword>
<reference evidence="3" key="1">
    <citation type="submission" date="2023-02" db="EMBL/GenBank/DDBJ databases">
        <title>Colletotrichum kahawae CIFC_Que2 genome sequencing and assembly.</title>
        <authorList>
            <person name="Baroncelli R."/>
        </authorList>
    </citation>
    <scope>NUCLEOTIDE SEQUENCE</scope>
    <source>
        <strain evidence="3">CIFC_Que2</strain>
    </source>
</reference>
<dbReference type="Gene3D" id="1.20.120.1020">
    <property type="entry name" value="Prion-inhibition and propagation, HeLo domain"/>
    <property type="match status" value="1"/>
</dbReference>
<dbReference type="PANTHER" id="PTHR37542">
    <property type="entry name" value="HELO DOMAIN-CONTAINING PROTEIN-RELATED"/>
    <property type="match status" value="1"/>
</dbReference>
<dbReference type="AlphaFoldDB" id="A0AAD9Y683"/>
<gene>
    <name evidence="3" type="ORF">CKAH01_18465</name>
</gene>
<dbReference type="Pfam" id="PF11558">
    <property type="entry name" value="HET-s_218-289"/>
    <property type="match status" value="1"/>
</dbReference>
<dbReference type="InterPro" id="IPR029498">
    <property type="entry name" value="HeLo_dom"/>
</dbReference>
<dbReference type="EMBL" id="VYYT01000328">
    <property type="protein sequence ID" value="KAK2742672.1"/>
    <property type="molecule type" value="Genomic_DNA"/>
</dbReference>